<dbReference type="AlphaFoldDB" id="A0A914WNY4"/>
<evidence type="ECO:0000313" key="3">
    <source>
        <dbReference type="WBParaSite" id="PSAMB.scaffold472size50076.g6042.t1"/>
    </source>
</evidence>
<name>A0A914WNY4_9BILA</name>
<feature type="compositionally biased region" description="Polar residues" evidence="1">
    <location>
        <begin position="470"/>
        <end position="486"/>
    </location>
</feature>
<evidence type="ECO:0000256" key="1">
    <source>
        <dbReference type="SAM" id="MobiDB-lite"/>
    </source>
</evidence>
<feature type="compositionally biased region" description="Low complexity" evidence="1">
    <location>
        <begin position="205"/>
        <end position="228"/>
    </location>
</feature>
<feature type="compositionally biased region" description="Low complexity" evidence="1">
    <location>
        <begin position="180"/>
        <end position="193"/>
    </location>
</feature>
<accession>A0A914WNY4</accession>
<feature type="compositionally biased region" description="Polar residues" evidence="1">
    <location>
        <begin position="399"/>
        <end position="410"/>
    </location>
</feature>
<keyword evidence="2" id="KW-1185">Reference proteome</keyword>
<organism evidence="2 3">
    <name type="scientific">Plectus sambesii</name>
    <dbReference type="NCBI Taxonomy" id="2011161"/>
    <lineage>
        <taxon>Eukaryota</taxon>
        <taxon>Metazoa</taxon>
        <taxon>Ecdysozoa</taxon>
        <taxon>Nematoda</taxon>
        <taxon>Chromadorea</taxon>
        <taxon>Plectida</taxon>
        <taxon>Plectina</taxon>
        <taxon>Plectoidea</taxon>
        <taxon>Plectidae</taxon>
        <taxon>Plectus</taxon>
    </lineage>
</organism>
<feature type="region of interest" description="Disordered" evidence="1">
    <location>
        <begin position="355"/>
        <end position="374"/>
    </location>
</feature>
<feature type="compositionally biased region" description="Low complexity" evidence="1">
    <location>
        <begin position="421"/>
        <end position="434"/>
    </location>
</feature>
<proteinExistence type="predicted"/>
<feature type="region of interest" description="Disordered" evidence="1">
    <location>
        <begin position="398"/>
        <end position="434"/>
    </location>
</feature>
<feature type="region of interest" description="Disordered" evidence="1">
    <location>
        <begin position="470"/>
        <end position="489"/>
    </location>
</feature>
<reference evidence="3" key="1">
    <citation type="submission" date="2022-11" db="UniProtKB">
        <authorList>
            <consortium name="WormBaseParasite"/>
        </authorList>
    </citation>
    <scope>IDENTIFICATION</scope>
</reference>
<protein>
    <submittedName>
        <fullName evidence="3">Uncharacterized protein</fullName>
    </submittedName>
</protein>
<dbReference type="WBParaSite" id="PSAMB.scaffold472size50076.g6042.t1">
    <property type="protein sequence ID" value="PSAMB.scaffold472size50076.g6042.t1"/>
    <property type="gene ID" value="PSAMB.scaffold472size50076.g6042"/>
</dbReference>
<sequence length="556" mass="60247">MADQSSDSATASLRLATKTIIEEFCASPSPTATLVLRLKKGTFDVSSLDPISRLALTVLRQLFDELEKAVRNCAQQSESNTTDIGGRVLNCLRHDEDANQKETLDRLARQFLNRKNVGADKIRGLQSNDSEEKNIKFLRTASKSPAEILNFMSENDSSIEYATPKLPGQLPTLPLEQLSDSEQSSTASGSSKGTKSRRSDKSVASSRRSGQRSPSGSNSSRRSTGRESFASTTSTHTSYNSGDIRLVDDSTVHLDMVARQVTAHLLQNEQFVEQLKVLQAAGLPLTSPDVLMLGQTPLIQQIQAIALVGASSPLLPSEPIIPSQPWNSLDETPQKDASLKFVSAAARKSEVLSLEQANSPLREQNSVSPATHAVERDGITEIDARLAHLPARKLAIPVETQTDLENQGNKEATEEVTQDASSVSQDLSSSTTSQSLSFGQIPMKKLVQLAQLAPSLNVITVRPDGSIMNKQPSNFDASQPVRSAQTRKPKVSEWLQGQKERFTVPVLDLTSDSSTTAPHTNRDRAPLEVVSALGKKYSADDEDASTTLDEVTEMSA</sequence>
<dbReference type="Proteomes" id="UP000887566">
    <property type="component" value="Unplaced"/>
</dbReference>
<feature type="compositionally biased region" description="Polar residues" evidence="1">
    <location>
        <begin position="355"/>
        <end position="369"/>
    </location>
</feature>
<feature type="compositionally biased region" description="Polar residues" evidence="1">
    <location>
        <begin position="229"/>
        <end position="241"/>
    </location>
</feature>
<feature type="region of interest" description="Disordered" evidence="1">
    <location>
        <begin position="178"/>
        <end position="243"/>
    </location>
</feature>
<evidence type="ECO:0000313" key="2">
    <source>
        <dbReference type="Proteomes" id="UP000887566"/>
    </source>
</evidence>